<feature type="transmembrane region" description="Helical" evidence="1">
    <location>
        <begin position="159"/>
        <end position="178"/>
    </location>
</feature>
<reference evidence="3 4" key="1">
    <citation type="submission" date="2019-03" db="EMBL/GenBank/DDBJ databases">
        <authorList>
            <person name="Gaulin E."/>
            <person name="Dumas B."/>
        </authorList>
    </citation>
    <scope>NUCLEOTIDE SEQUENCE [LARGE SCALE GENOMIC DNA]</scope>
    <source>
        <strain evidence="3">CBS 568.67</strain>
    </source>
</reference>
<keyword evidence="1" id="KW-0472">Membrane</keyword>
<evidence type="ECO:0000313" key="3">
    <source>
        <dbReference type="EMBL" id="VFT94015.1"/>
    </source>
</evidence>
<name>A0A485L854_9STRA</name>
<dbReference type="OrthoDB" id="70912at2759"/>
<feature type="transmembrane region" description="Helical" evidence="1">
    <location>
        <begin position="44"/>
        <end position="67"/>
    </location>
</feature>
<keyword evidence="4" id="KW-1185">Reference proteome</keyword>
<dbReference type="EMBL" id="VJMH01006068">
    <property type="protein sequence ID" value="KAF0691547.1"/>
    <property type="molecule type" value="Genomic_DNA"/>
</dbReference>
<dbReference type="InterPro" id="IPR054235">
    <property type="entry name" value="DUF6962"/>
</dbReference>
<dbReference type="Pfam" id="PF22285">
    <property type="entry name" value="DUF6962"/>
    <property type="match status" value="1"/>
</dbReference>
<feature type="transmembrane region" description="Helical" evidence="1">
    <location>
        <begin position="238"/>
        <end position="255"/>
    </location>
</feature>
<evidence type="ECO:0000313" key="4">
    <source>
        <dbReference type="Proteomes" id="UP000332933"/>
    </source>
</evidence>
<dbReference type="Proteomes" id="UP000332933">
    <property type="component" value="Unassembled WGS sequence"/>
</dbReference>
<dbReference type="EMBL" id="CAADRA010006089">
    <property type="protein sequence ID" value="VFT94015.1"/>
    <property type="molecule type" value="Genomic_DNA"/>
</dbReference>
<keyword evidence="1" id="KW-0812">Transmembrane</keyword>
<sequence length="256" mass="27358">MTAAVRSRPAAAAIPAVAISAAAPPSSAAWVWTYFAERGDEWDSQPACWITDYVLAVQCFVTALFISTNEWTRLFVLAMGASATLGGILHHAAFKAQARFPSSSAAVRRVFGLHMTQPTVDRVIRWLWRGVLGLSTLANFSLVARATSRLWHDHVSTHTLTMTVAGVGYSGMVLAAFVSMQTSIMLLGFLPALCLGGVAALVTHESAMELVPLLLLLASGLVQGLQVSPSRRHFNHNALAHVLVGVSIATMPLILT</sequence>
<proteinExistence type="predicted"/>
<keyword evidence="1" id="KW-1133">Transmembrane helix</keyword>
<feature type="transmembrane region" description="Helical" evidence="1">
    <location>
        <begin position="210"/>
        <end position="226"/>
    </location>
</feature>
<reference evidence="2" key="2">
    <citation type="submission" date="2019-06" db="EMBL/GenBank/DDBJ databases">
        <title>Genomics analysis of Aphanomyces spp. identifies a new class of oomycete effector associated with host adaptation.</title>
        <authorList>
            <person name="Gaulin E."/>
        </authorList>
    </citation>
    <scope>NUCLEOTIDE SEQUENCE</scope>
    <source>
        <strain evidence="2">CBS 578.67</strain>
    </source>
</reference>
<gene>
    <name evidence="3" type="primary">Aste57867_17259</name>
    <name evidence="2" type="ORF">As57867_017200</name>
    <name evidence="3" type="ORF">ASTE57867_17259</name>
</gene>
<feature type="transmembrane region" description="Helical" evidence="1">
    <location>
        <begin position="184"/>
        <end position="203"/>
    </location>
</feature>
<protein>
    <submittedName>
        <fullName evidence="3">Aste57867_17259 protein</fullName>
    </submittedName>
</protein>
<evidence type="ECO:0000256" key="1">
    <source>
        <dbReference type="SAM" id="Phobius"/>
    </source>
</evidence>
<accession>A0A485L854</accession>
<evidence type="ECO:0000313" key="2">
    <source>
        <dbReference type="EMBL" id="KAF0691547.1"/>
    </source>
</evidence>
<dbReference type="AlphaFoldDB" id="A0A485L854"/>
<organism evidence="3 4">
    <name type="scientific">Aphanomyces stellatus</name>
    <dbReference type="NCBI Taxonomy" id="120398"/>
    <lineage>
        <taxon>Eukaryota</taxon>
        <taxon>Sar</taxon>
        <taxon>Stramenopiles</taxon>
        <taxon>Oomycota</taxon>
        <taxon>Saprolegniomycetes</taxon>
        <taxon>Saprolegniales</taxon>
        <taxon>Verrucalvaceae</taxon>
        <taxon>Aphanomyces</taxon>
    </lineage>
</organism>
<feature type="transmembrane region" description="Helical" evidence="1">
    <location>
        <begin position="74"/>
        <end position="94"/>
    </location>
</feature>